<sequence length="22" mass="2711">MFLIKVYIPKHFEIPIDPHLLF</sequence>
<accession>A0A0A9AE07</accession>
<organism evidence="1">
    <name type="scientific">Arundo donax</name>
    <name type="common">Giant reed</name>
    <name type="synonym">Donax arundinaceus</name>
    <dbReference type="NCBI Taxonomy" id="35708"/>
    <lineage>
        <taxon>Eukaryota</taxon>
        <taxon>Viridiplantae</taxon>
        <taxon>Streptophyta</taxon>
        <taxon>Embryophyta</taxon>
        <taxon>Tracheophyta</taxon>
        <taxon>Spermatophyta</taxon>
        <taxon>Magnoliopsida</taxon>
        <taxon>Liliopsida</taxon>
        <taxon>Poales</taxon>
        <taxon>Poaceae</taxon>
        <taxon>PACMAD clade</taxon>
        <taxon>Arundinoideae</taxon>
        <taxon>Arundineae</taxon>
        <taxon>Arundo</taxon>
    </lineage>
</organism>
<name>A0A0A9AE07_ARUDO</name>
<proteinExistence type="predicted"/>
<dbReference type="AlphaFoldDB" id="A0A0A9AE07"/>
<dbReference type="EMBL" id="GBRH01250710">
    <property type="protein sequence ID" value="JAD47185.1"/>
    <property type="molecule type" value="Transcribed_RNA"/>
</dbReference>
<protein>
    <submittedName>
        <fullName evidence="1">Uncharacterized protein</fullName>
    </submittedName>
</protein>
<reference evidence="1" key="2">
    <citation type="journal article" date="2015" name="Data Brief">
        <title>Shoot transcriptome of the giant reed, Arundo donax.</title>
        <authorList>
            <person name="Barrero R.A."/>
            <person name="Guerrero F.D."/>
            <person name="Moolhuijzen P."/>
            <person name="Goolsby J.A."/>
            <person name="Tidwell J."/>
            <person name="Bellgard S.E."/>
            <person name="Bellgard M.I."/>
        </authorList>
    </citation>
    <scope>NUCLEOTIDE SEQUENCE</scope>
    <source>
        <tissue evidence="1">Shoot tissue taken approximately 20 cm above the soil surface</tissue>
    </source>
</reference>
<evidence type="ECO:0000313" key="1">
    <source>
        <dbReference type="EMBL" id="JAD47185.1"/>
    </source>
</evidence>
<reference evidence="1" key="1">
    <citation type="submission" date="2014-09" db="EMBL/GenBank/DDBJ databases">
        <authorList>
            <person name="Magalhaes I.L.F."/>
            <person name="Oliveira U."/>
            <person name="Santos F.R."/>
            <person name="Vidigal T.H.D.A."/>
            <person name="Brescovit A.D."/>
            <person name="Santos A.J."/>
        </authorList>
    </citation>
    <scope>NUCLEOTIDE SEQUENCE</scope>
    <source>
        <tissue evidence="1">Shoot tissue taken approximately 20 cm above the soil surface</tissue>
    </source>
</reference>